<proteinExistence type="predicted"/>
<dbReference type="KEGG" id="aad:TC41_1136"/>
<dbReference type="STRING" id="1048834.TC41_1136"/>
<evidence type="ECO:0000313" key="1">
    <source>
        <dbReference type="EMBL" id="AEJ43083.1"/>
    </source>
</evidence>
<organism evidence="1 2">
    <name type="scientific">Alicyclobacillus acidocaldarius (strain Tc-4-1)</name>
    <name type="common">Bacillus acidocaldarius</name>
    <dbReference type="NCBI Taxonomy" id="1048834"/>
    <lineage>
        <taxon>Bacteria</taxon>
        <taxon>Bacillati</taxon>
        <taxon>Bacillota</taxon>
        <taxon>Bacilli</taxon>
        <taxon>Bacillales</taxon>
        <taxon>Alicyclobacillaceae</taxon>
        <taxon>Alicyclobacillus</taxon>
    </lineage>
</organism>
<dbReference type="PATRIC" id="fig|1048834.4.peg.1078"/>
<dbReference type="Proteomes" id="UP000000292">
    <property type="component" value="Chromosome"/>
</dbReference>
<protein>
    <submittedName>
        <fullName evidence="1">Uncharacterized protein</fullName>
    </submittedName>
</protein>
<sequence length="59" mass="6646">MRPCTVKEASVDRPCIIIHESVYLSTPAMARIRIGLRTVERPSQRDGRPCINLYSVAMS</sequence>
<dbReference type="HOGENOM" id="CLU_2949956_0_0_9"/>
<accession>F8IGR8</accession>
<dbReference type="AlphaFoldDB" id="F8IGR8"/>
<reference evidence="1 2" key="1">
    <citation type="journal article" date="2011" name="J. Bacteriol.">
        <title>Complete Genome Sequence of Alicyclobacillus acidocaldarius Strain Tc-4-1.</title>
        <authorList>
            <person name="Chen Y."/>
            <person name="He Y."/>
            <person name="Zhang B."/>
            <person name="Yang J."/>
            <person name="Li W."/>
            <person name="Dong Z."/>
            <person name="Hu S."/>
        </authorList>
    </citation>
    <scope>NUCLEOTIDE SEQUENCE [LARGE SCALE GENOMIC DNA]</scope>
    <source>
        <strain evidence="1 2">Tc-4-1</strain>
    </source>
</reference>
<name>F8IGR8_ALIAT</name>
<reference evidence="2" key="2">
    <citation type="submission" date="2011-06" db="EMBL/GenBank/DDBJ databases">
        <title>The complete genome sequence of Alicyclobacillus acidocaldarius sp. Tc-4-1.</title>
        <authorList>
            <person name="Chen Y."/>
            <person name="He Y."/>
            <person name="Dong Z."/>
            <person name="Hu S."/>
        </authorList>
    </citation>
    <scope>NUCLEOTIDE SEQUENCE [LARGE SCALE GENOMIC DNA]</scope>
    <source>
        <strain evidence="2">Tc-4-1</strain>
    </source>
</reference>
<evidence type="ECO:0000313" key="2">
    <source>
        <dbReference type="Proteomes" id="UP000000292"/>
    </source>
</evidence>
<dbReference type="EMBL" id="CP002902">
    <property type="protein sequence ID" value="AEJ43083.1"/>
    <property type="molecule type" value="Genomic_DNA"/>
</dbReference>
<gene>
    <name evidence="1" type="ordered locus">TC41_1136</name>
</gene>